<accession>A0A3A1VHZ2</accession>
<reference evidence="1 2" key="1">
    <citation type="submission" date="2018-09" db="EMBL/GenBank/DDBJ databases">
        <title>Paenibacillus aracenensis nov. sp. isolated from a cave in southern Spain.</title>
        <authorList>
            <person name="Jurado V."/>
            <person name="Gutierrez-Patricio S."/>
            <person name="Gonzalez-Pimentel J.L."/>
            <person name="Miller A.Z."/>
            <person name="Laiz L."/>
            <person name="Saiz-Jimenez C."/>
        </authorList>
    </citation>
    <scope>NUCLEOTIDE SEQUENCE [LARGE SCALE GENOMIC DNA]</scope>
    <source>
        <strain evidence="1 2">DSM 22867</strain>
    </source>
</reference>
<organism evidence="1 2">
    <name type="scientific">Paenibacillus nanensis</name>
    <dbReference type="NCBI Taxonomy" id="393251"/>
    <lineage>
        <taxon>Bacteria</taxon>
        <taxon>Bacillati</taxon>
        <taxon>Bacillota</taxon>
        <taxon>Bacilli</taxon>
        <taxon>Bacillales</taxon>
        <taxon>Paenibacillaceae</taxon>
        <taxon>Paenibacillus</taxon>
    </lineage>
</organism>
<proteinExistence type="predicted"/>
<protein>
    <submittedName>
        <fullName evidence="1">YgiT-type zinc finger protein</fullName>
    </submittedName>
</protein>
<dbReference type="AlphaFoldDB" id="A0A3A1VHZ2"/>
<dbReference type="Proteomes" id="UP000266482">
    <property type="component" value="Unassembled WGS sequence"/>
</dbReference>
<evidence type="ECO:0000313" key="1">
    <source>
        <dbReference type="EMBL" id="RIX60051.1"/>
    </source>
</evidence>
<name>A0A3A1VHZ2_9BACL</name>
<evidence type="ECO:0000313" key="2">
    <source>
        <dbReference type="Proteomes" id="UP000266482"/>
    </source>
</evidence>
<keyword evidence="2" id="KW-1185">Reference proteome</keyword>
<sequence length="98" mass="11339">MQKTMCLCGNEAQLHYKDEIGRIKESIVTIKNVPIFHCPDCEDGYMTGPNCLRFAEQVRKAVELGVNELEFQEDEGFDQIAFNKYLIKLQKHLLMICL</sequence>
<dbReference type="Gene3D" id="3.10.20.860">
    <property type="match status" value="1"/>
</dbReference>
<comment type="caution">
    <text evidence="1">The sequence shown here is derived from an EMBL/GenBank/DDBJ whole genome shotgun (WGS) entry which is preliminary data.</text>
</comment>
<dbReference type="OrthoDB" id="2666319at2"/>
<dbReference type="EMBL" id="QXQA01000001">
    <property type="protein sequence ID" value="RIX60051.1"/>
    <property type="molecule type" value="Genomic_DNA"/>
</dbReference>
<dbReference type="NCBIfam" id="TIGR03831">
    <property type="entry name" value="YgiT_finger"/>
    <property type="match status" value="1"/>
</dbReference>
<gene>
    <name evidence="1" type="ORF">D3P08_00200</name>
</gene>
<dbReference type="InterPro" id="IPR022453">
    <property type="entry name" value="Znf_MqsA-type"/>
</dbReference>